<evidence type="ECO:0000256" key="3">
    <source>
        <dbReference type="ARBA" id="ARBA00022692"/>
    </source>
</evidence>
<dbReference type="STRING" id="1121321.SAMN04488530_10134"/>
<proteinExistence type="predicted"/>
<dbReference type="InterPro" id="IPR020948">
    <property type="entry name" value="P_starv_induced_PsiE-like"/>
</dbReference>
<protein>
    <recommendedName>
        <fullName evidence="9">Phosphate-starvation-inducible E</fullName>
    </recommendedName>
</protein>
<evidence type="ECO:0000256" key="2">
    <source>
        <dbReference type="ARBA" id="ARBA00022475"/>
    </source>
</evidence>
<evidence type="ECO:0000313" key="8">
    <source>
        <dbReference type="Proteomes" id="UP000243255"/>
    </source>
</evidence>
<evidence type="ECO:0000313" key="7">
    <source>
        <dbReference type="EMBL" id="SHG36832.1"/>
    </source>
</evidence>
<reference evidence="8" key="1">
    <citation type="submission" date="2016-11" db="EMBL/GenBank/DDBJ databases">
        <authorList>
            <person name="Varghese N."/>
            <person name="Submissions S."/>
        </authorList>
    </citation>
    <scope>NUCLEOTIDE SEQUENCE [LARGE SCALE GENOMIC DNA]</scope>
    <source>
        <strain evidence="8">DSM 2635</strain>
    </source>
</reference>
<evidence type="ECO:0000256" key="6">
    <source>
        <dbReference type="SAM" id="Phobius"/>
    </source>
</evidence>
<keyword evidence="8" id="KW-1185">Reference proteome</keyword>
<keyword evidence="3 6" id="KW-0812">Transmembrane</keyword>
<dbReference type="AlphaFoldDB" id="A0A1M5J8D9"/>
<feature type="transmembrane region" description="Helical" evidence="6">
    <location>
        <begin position="60"/>
        <end position="93"/>
    </location>
</feature>
<comment type="subcellular location">
    <subcellularLocation>
        <location evidence="1">Cell membrane</location>
        <topology evidence="1">Multi-pass membrane protein</topology>
    </subcellularLocation>
</comment>
<dbReference type="Pfam" id="PF06146">
    <property type="entry name" value="PsiE"/>
    <property type="match status" value="1"/>
</dbReference>
<sequence>MNASETKGLILKIAFIFEKILAVVVLIVVLLGMVDVLRVILNVYIIDFQHPIEYNQLNDILGQILILVIGVELVVMLSLHIPGALIEALLYAIARKMLLIPKTHGMFDILIGVIAIGGLLCIKKYLVDKNPLPMKIGCVGEKEIAEDNRVE</sequence>
<evidence type="ECO:0000256" key="4">
    <source>
        <dbReference type="ARBA" id="ARBA00022989"/>
    </source>
</evidence>
<keyword evidence="2" id="KW-1003">Cell membrane</keyword>
<evidence type="ECO:0008006" key="9">
    <source>
        <dbReference type="Google" id="ProtNLM"/>
    </source>
</evidence>
<dbReference type="Proteomes" id="UP000243255">
    <property type="component" value="Unassembled WGS sequence"/>
</dbReference>
<evidence type="ECO:0000256" key="1">
    <source>
        <dbReference type="ARBA" id="ARBA00004651"/>
    </source>
</evidence>
<accession>A0A1M5J8D9</accession>
<evidence type="ECO:0000256" key="5">
    <source>
        <dbReference type="ARBA" id="ARBA00023136"/>
    </source>
</evidence>
<feature type="transmembrane region" description="Helical" evidence="6">
    <location>
        <begin position="105"/>
        <end position="126"/>
    </location>
</feature>
<keyword evidence="5 6" id="KW-0472">Membrane</keyword>
<dbReference type="OrthoDB" id="1696956at2"/>
<gene>
    <name evidence="7" type="ORF">SAMN04488530_10134</name>
</gene>
<dbReference type="RefSeq" id="WP_073123060.1">
    <property type="nucleotide sequence ID" value="NZ_BAABCH010000010.1"/>
</dbReference>
<keyword evidence="4 6" id="KW-1133">Transmembrane helix</keyword>
<organism evidence="7 8">
    <name type="scientific">Asaccharospora irregularis DSM 2635</name>
    <dbReference type="NCBI Taxonomy" id="1121321"/>
    <lineage>
        <taxon>Bacteria</taxon>
        <taxon>Bacillati</taxon>
        <taxon>Bacillota</taxon>
        <taxon>Clostridia</taxon>
        <taxon>Peptostreptococcales</taxon>
        <taxon>Peptostreptococcaceae</taxon>
        <taxon>Asaccharospora</taxon>
    </lineage>
</organism>
<dbReference type="EMBL" id="FQWX01000001">
    <property type="protein sequence ID" value="SHG36832.1"/>
    <property type="molecule type" value="Genomic_DNA"/>
</dbReference>
<name>A0A1M5J8D9_9FIRM</name>
<feature type="transmembrane region" description="Helical" evidence="6">
    <location>
        <begin position="20"/>
        <end position="40"/>
    </location>
</feature>
<dbReference type="GO" id="GO:0005886">
    <property type="term" value="C:plasma membrane"/>
    <property type="evidence" value="ECO:0007669"/>
    <property type="project" value="UniProtKB-SubCell"/>
</dbReference>